<dbReference type="InterPro" id="IPR011004">
    <property type="entry name" value="Trimer_LpxA-like_sf"/>
</dbReference>
<feature type="domain" description="PglD N-terminal" evidence="4">
    <location>
        <begin position="14"/>
        <end position="87"/>
    </location>
</feature>
<dbReference type="InterPro" id="IPR041561">
    <property type="entry name" value="PglD_N"/>
</dbReference>
<dbReference type="Proteomes" id="UP000275281">
    <property type="component" value="Unassembled WGS sequence"/>
</dbReference>
<dbReference type="SUPFAM" id="SSF51161">
    <property type="entry name" value="Trimeric LpxA-like enzymes"/>
    <property type="match status" value="1"/>
</dbReference>
<feature type="binding site" evidence="3">
    <location>
        <position position="152"/>
    </location>
    <ligand>
        <name>acetyl-CoA</name>
        <dbReference type="ChEBI" id="CHEBI:57288"/>
    </ligand>
</feature>
<feature type="binding site" evidence="3">
    <location>
        <position position="76"/>
    </location>
    <ligand>
        <name>substrate</name>
    </ligand>
</feature>
<evidence type="ECO:0000259" key="4">
    <source>
        <dbReference type="Pfam" id="PF17836"/>
    </source>
</evidence>
<dbReference type="GO" id="GO:0016740">
    <property type="term" value="F:transferase activity"/>
    <property type="evidence" value="ECO:0007669"/>
    <property type="project" value="UniProtKB-KW"/>
</dbReference>
<reference evidence="5 6" key="1">
    <citation type="submission" date="2018-11" db="EMBL/GenBank/DDBJ databases">
        <authorList>
            <person name="Ye M.-Q."/>
            <person name="Du Z.-J."/>
        </authorList>
    </citation>
    <scope>NUCLEOTIDE SEQUENCE [LARGE SCALE GENOMIC DNA]</scope>
    <source>
        <strain evidence="5 6">U0105</strain>
    </source>
</reference>
<dbReference type="PANTHER" id="PTHR43300:SF7">
    <property type="entry name" value="UDP-N-ACETYLBACILLOSAMINE N-ACETYLTRANSFERASE"/>
    <property type="match status" value="1"/>
</dbReference>
<dbReference type="NCBIfam" id="TIGR03570">
    <property type="entry name" value="NeuD_NnaD"/>
    <property type="match status" value="1"/>
</dbReference>
<dbReference type="Gene3D" id="2.160.10.10">
    <property type="entry name" value="Hexapeptide repeat proteins"/>
    <property type="match status" value="1"/>
</dbReference>
<evidence type="ECO:0000256" key="2">
    <source>
        <dbReference type="PIRSR" id="PIRSR620019-1"/>
    </source>
</evidence>
<dbReference type="AlphaFoldDB" id="A0A3N5Y461"/>
<name>A0A3N5Y461_9ALTE</name>
<dbReference type="Pfam" id="PF17836">
    <property type="entry name" value="PglD_N"/>
    <property type="match status" value="1"/>
</dbReference>
<keyword evidence="6" id="KW-1185">Reference proteome</keyword>
<evidence type="ECO:0000256" key="3">
    <source>
        <dbReference type="PIRSR" id="PIRSR620019-2"/>
    </source>
</evidence>
<feature type="binding site" evidence="3">
    <location>
        <begin position="42"/>
        <end position="43"/>
    </location>
    <ligand>
        <name>substrate</name>
    </ligand>
</feature>
<dbReference type="InterPro" id="IPR050179">
    <property type="entry name" value="Trans_hexapeptide_repeat"/>
</dbReference>
<comment type="similarity">
    <text evidence="1">Belongs to the transferase hexapeptide repeat family.</text>
</comment>
<evidence type="ECO:0000256" key="1">
    <source>
        <dbReference type="ARBA" id="ARBA00007274"/>
    </source>
</evidence>
<organism evidence="5 6">
    <name type="scientific">Alteromonas sediminis</name>
    <dbReference type="NCBI Taxonomy" id="2259342"/>
    <lineage>
        <taxon>Bacteria</taxon>
        <taxon>Pseudomonadati</taxon>
        <taxon>Pseudomonadota</taxon>
        <taxon>Gammaproteobacteria</taxon>
        <taxon>Alteromonadales</taxon>
        <taxon>Alteromonadaceae</taxon>
        <taxon>Alteromonas/Salinimonas group</taxon>
        <taxon>Alteromonas</taxon>
    </lineage>
</organism>
<comment type="caution">
    <text evidence="5">The sequence shown here is derived from an EMBL/GenBank/DDBJ whole genome shotgun (WGS) entry which is preliminary data.</text>
</comment>
<dbReference type="InterPro" id="IPR020019">
    <property type="entry name" value="AcTrfase_PglD-like"/>
</dbReference>
<evidence type="ECO:0000313" key="6">
    <source>
        <dbReference type="Proteomes" id="UP000275281"/>
    </source>
</evidence>
<dbReference type="EMBL" id="RPOK01000001">
    <property type="protein sequence ID" value="RPJ67853.1"/>
    <property type="molecule type" value="Genomic_DNA"/>
</dbReference>
<dbReference type="CDD" id="cd03360">
    <property type="entry name" value="LbH_AT_putative"/>
    <property type="match status" value="1"/>
</dbReference>
<feature type="active site" description="Proton acceptor" evidence="2">
    <location>
        <position position="143"/>
    </location>
</feature>
<accession>A0A3N5Y461</accession>
<dbReference type="OrthoDB" id="9794407at2"/>
<dbReference type="Gene3D" id="3.40.50.20">
    <property type="match status" value="1"/>
</dbReference>
<sequence length="216" mass="21924">MKGVNPVISERTELVIIGAGGHAKVVIETACAMGYQTIWVFDDNPEGSKPLGYHIQGTCEQAIEATNKAAYFVAIGANAVRLRLLNALIERKKSLATLVHPSAVVSPSAKIGKASLVVAKAVINADASLGLGCIVNTAATVDHDCVVADGAHIAPGANLCGGVTVGKETLIGAGSAILPQKKIGDKCIVGAGSTVISDIPEGHSAVGSPAKIMIKN</sequence>
<dbReference type="PANTHER" id="PTHR43300">
    <property type="entry name" value="ACETYLTRANSFERASE"/>
    <property type="match status" value="1"/>
</dbReference>
<proteinExistence type="inferred from homology"/>
<feature type="site" description="Increases basicity of active site His" evidence="2">
    <location>
        <position position="144"/>
    </location>
</feature>
<gene>
    <name evidence="5" type="ORF">DRW07_00090</name>
</gene>
<evidence type="ECO:0000313" key="5">
    <source>
        <dbReference type="EMBL" id="RPJ67853.1"/>
    </source>
</evidence>
<protein>
    <submittedName>
        <fullName evidence="5">Acetyltransferase</fullName>
    </submittedName>
</protein>
<keyword evidence="5" id="KW-0808">Transferase</keyword>